<dbReference type="EnsemblMetazoa" id="Aqu2.1.10540_001">
    <property type="protein sequence ID" value="Aqu2.1.10540_001"/>
    <property type="gene ID" value="Aqu2.1.10540"/>
</dbReference>
<keyword evidence="1" id="KW-0472">Membrane</keyword>
<protein>
    <submittedName>
        <fullName evidence="2">Uncharacterized protein</fullName>
    </submittedName>
</protein>
<feature type="transmembrane region" description="Helical" evidence="1">
    <location>
        <begin position="289"/>
        <end position="309"/>
    </location>
</feature>
<feature type="transmembrane region" description="Helical" evidence="1">
    <location>
        <begin position="405"/>
        <end position="426"/>
    </location>
</feature>
<feature type="transmembrane region" description="Helical" evidence="1">
    <location>
        <begin position="329"/>
        <end position="348"/>
    </location>
</feature>
<reference evidence="2" key="1">
    <citation type="submission" date="2017-05" db="UniProtKB">
        <authorList>
            <consortium name="EnsemblMetazoa"/>
        </authorList>
    </citation>
    <scope>IDENTIFICATION</scope>
</reference>
<evidence type="ECO:0000256" key="1">
    <source>
        <dbReference type="SAM" id="Phobius"/>
    </source>
</evidence>
<keyword evidence="1" id="KW-1133">Transmembrane helix</keyword>
<evidence type="ECO:0000313" key="2">
    <source>
        <dbReference type="EnsemblMetazoa" id="Aqu2.1.10540_001"/>
    </source>
</evidence>
<dbReference type="AlphaFoldDB" id="A0A1X7T802"/>
<proteinExistence type="predicted"/>
<dbReference type="InParanoid" id="A0A1X7T802"/>
<sequence length="431" mass="49786">MFIVGWATCKEGTEYEISKLCYTLYFKYDNSSITNNEFPELVLRNYEPENDVNNSITKHLIQDFVDLRILNYFKKKCCGVVESKGDKLPLDPFNDETKESDLMETDPIETLYDQKIKENKKNVDFFSTEDERTNTLLQGERLCHYVTWFIIGFMLLATTAGVFFWLYYQQNKGRPLKYKFNLEIAALVIHAYSLFRVLPETSDTTTSTPTISTATASAPTTSAVTADPELDKVNYVRRYLEETDLPNVAQGKIITDDDAKKYLKKHDRHFIDTAVSTLSWLQLWFLLHWILYIISTFLIMSLLIEAIALHVKAKISHIEHGVGFHPGEIGFLFMYSVLECFFLLHPCLRAASVTRTRRRVIRKISDKASKEYNAIPGEVMHEFIESMKERKFSFRLRIMCASIPFNLNIAYISIAFAFVSVIVTLITTVTK</sequence>
<feature type="transmembrane region" description="Helical" evidence="1">
    <location>
        <begin position="145"/>
        <end position="168"/>
    </location>
</feature>
<name>A0A1X7T802_AMPQE</name>
<keyword evidence="1" id="KW-0812">Transmembrane</keyword>
<accession>A0A1X7T802</accession>
<organism evidence="2">
    <name type="scientific">Amphimedon queenslandica</name>
    <name type="common">Sponge</name>
    <dbReference type="NCBI Taxonomy" id="400682"/>
    <lineage>
        <taxon>Eukaryota</taxon>
        <taxon>Metazoa</taxon>
        <taxon>Porifera</taxon>
        <taxon>Demospongiae</taxon>
        <taxon>Heteroscleromorpha</taxon>
        <taxon>Haplosclerida</taxon>
        <taxon>Niphatidae</taxon>
        <taxon>Amphimedon</taxon>
    </lineage>
</organism>